<sequence>MVHAGTVDEFIAEATTMKRALQQCSLQYDRQASVAAVSPFTCGQDLSALRELVWSVVREELENVRPTSAHPSATILGDIIRDELRNMTQPLLPMRAEAPALSYAEALRSPQPSTRCRPPSTFLPSPRQFAPAKSYESTFQYDVPRDWIGLDKLLFGLPKHRSLCCGQLPRGD</sequence>
<organism evidence="1 2">
    <name type="scientific">Rhipicephalus microplus</name>
    <name type="common">Cattle tick</name>
    <name type="synonym">Boophilus microplus</name>
    <dbReference type="NCBI Taxonomy" id="6941"/>
    <lineage>
        <taxon>Eukaryota</taxon>
        <taxon>Metazoa</taxon>
        <taxon>Ecdysozoa</taxon>
        <taxon>Arthropoda</taxon>
        <taxon>Chelicerata</taxon>
        <taxon>Arachnida</taxon>
        <taxon>Acari</taxon>
        <taxon>Parasitiformes</taxon>
        <taxon>Ixodida</taxon>
        <taxon>Ixodoidea</taxon>
        <taxon>Ixodidae</taxon>
        <taxon>Rhipicephalinae</taxon>
        <taxon>Rhipicephalus</taxon>
        <taxon>Boophilus</taxon>
    </lineage>
</organism>
<dbReference type="Proteomes" id="UP000821866">
    <property type="component" value="Unassembled WGS sequence"/>
</dbReference>
<comment type="caution">
    <text evidence="1">The sequence shown here is derived from an EMBL/GenBank/DDBJ whole genome shotgun (WGS) entry which is preliminary data.</text>
</comment>
<dbReference type="EMBL" id="JABSTU010000007">
    <property type="protein sequence ID" value="KAH8025840.1"/>
    <property type="molecule type" value="Genomic_DNA"/>
</dbReference>
<evidence type="ECO:0000313" key="1">
    <source>
        <dbReference type="EMBL" id="KAH8025840.1"/>
    </source>
</evidence>
<proteinExistence type="predicted"/>
<name>A0A9J6DVT8_RHIMP</name>
<gene>
    <name evidence="1" type="ORF">HPB51_012872</name>
</gene>
<reference evidence="1" key="1">
    <citation type="journal article" date="2020" name="Cell">
        <title>Large-Scale Comparative Analyses of Tick Genomes Elucidate Their Genetic Diversity and Vector Capacities.</title>
        <authorList>
            <consortium name="Tick Genome and Microbiome Consortium (TIGMIC)"/>
            <person name="Jia N."/>
            <person name="Wang J."/>
            <person name="Shi W."/>
            <person name="Du L."/>
            <person name="Sun Y."/>
            <person name="Zhan W."/>
            <person name="Jiang J.F."/>
            <person name="Wang Q."/>
            <person name="Zhang B."/>
            <person name="Ji P."/>
            <person name="Bell-Sakyi L."/>
            <person name="Cui X.M."/>
            <person name="Yuan T.T."/>
            <person name="Jiang B.G."/>
            <person name="Yang W.F."/>
            <person name="Lam T.T."/>
            <person name="Chang Q.C."/>
            <person name="Ding S.J."/>
            <person name="Wang X.J."/>
            <person name="Zhu J.G."/>
            <person name="Ruan X.D."/>
            <person name="Zhao L."/>
            <person name="Wei J.T."/>
            <person name="Ye R.Z."/>
            <person name="Que T.C."/>
            <person name="Du C.H."/>
            <person name="Zhou Y.H."/>
            <person name="Cheng J.X."/>
            <person name="Dai P.F."/>
            <person name="Guo W.B."/>
            <person name="Han X.H."/>
            <person name="Huang E.J."/>
            <person name="Li L.F."/>
            <person name="Wei W."/>
            <person name="Gao Y.C."/>
            <person name="Liu J.Z."/>
            <person name="Shao H.Z."/>
            <person name="Wang X."/>
            <person name="Wang C.C."/>
            <person name="Yang T.C."/>
            <person name="Huo Q.B."/>
            <person name="Li W."/>
            <person name="Chen H.Y."/>
            <person name="Chen S.E."/>
            <person name="Zhou L.G."/>
            <person name="Ni X.B."/>
            <person name="Tian J.H."/>
            <person name="Sheng Y."/>
            <person name="Liu T."/>
            <person name="Pan Y.S."/>
            <person name="Xia L.Y."/>
            <person name="Li J."/>
            <person name="Zhao F."/>
            <person name="Cao W.C."/>
        </authorList>
    </citation>
    <scope>NUCLEOTIDE SEQUENCE</scope>
    <source>
        <strain evidence="1">Rmic-2018</strain>
    </source>
</reference>
<keyword evidence="2" id="KW-1185">Reference proteome</keyword>
<accession>A0A9J6DVT8</accession>
<evidence type="ECO:0000313" key="2">
    <source>
        <dbReference type="Proteomes" id="UP000821866"/>
    </source>
</evidence>
<dbReference type="AlphaFoldDB" id="A0A9J6DVT8"/>
<protein>
    <submittedName>
        <fullName evidence="1">Uncharacterized protein</fullName>
    </submittedName>
</protein>
<reference evidence="1" key="2">
    <citation type="submission" date="2021-09" db="EMBL/GenBank/DDBJ databases">
        <authorList>
            <person name="Jia N."/>
            <person name="Wang J."/>
            <person name="Shi W."/>
            <person name="Du L."/>
            <person name="Sun Y."/>
            <person name="Zhan W."/>
            <person name="Jiang J."/>
            <person name="Wang Q."/>
            <person name="Zhang B."/>
            <person name="Ji P."/>
            <person name="Sakyi L.B."/>
            <person name="Cui X."/>
            <person name="Yuan T."/>
            <person name="Jiang B."/>
            <person name="Yang W."/>
            <person name="Lam T.T.-Y."/>
            <person name="Chang Q."/>
            <person name="Ding S."/>
            <person name="Wang X."/>
            <person name="Zhu J."/>
            <person name="Ruan X."/>
            <person name="Zhao L."/>
            <person name="Wei J."/>
            <person name="Que T."/>
            <person name="Du C."/>
            <person name="Cheng J."/>
            <person name="Dai P."/>
            <person name="Han X."/>
            <person name="Huang E."/>
            <person name="Gao Y."/>
            <person name="Liu J."/>
            <person name="Shao H."/>
            <person name="Ye R."/>
            <person name="Li L."/>
            <person name="Wei W."/>
            <person name="Wang X."/>
            <person name="Wang C."/>
            <person name="Huo Q."/>
            <person name="Li W."/>
            <person name="Guo W."/>
            <person name="Chen H."/>
            <person name="Chen S."/>
            <person name="Zhou L."/>
            <person name="Zhou L."/>
            <person name="Ni X."/>
            <person name="Tian J."/>
            <person name="Zhou Y."/>
            <person name="Sheng Y."/>
            <person name="Liu T."/>
            <person name="Pan Y."/>
            <person name="Xia L."/>
            <person name="Li J."/>
            <person name="Zhao F."/>
            <person name="Cao W."/>
        </authorList>
    </citation>
    <scope>NUCLEOTIDE SEQUENCE</scope>
    <source>
        <strain evidence="1">Rmic-2018</strain>
        <tissue evidence="1">Larvae</tissue>
    </source>
</reference>